<dbReference type="SMR" id="A0A2N8IJE7"/>
<dbReference type="Pfam" id="PF00731">
    <property type="entry name" value="AIRC"/>
    <property type="match status" value="1"/>
</dbReference>
<comment type="catalytic activity">
    <reaction evidence="3">
        <text>5-carboxyamino-1-(5-phospho-D-ribosyl)imidazole + H(+) = 5-amino-1-(5-phospho-D-ribosyl)imidazole-4-carboxylate</text>
        <dbReference type="Rhea" id="RHEA:13193"/>
        <dbReference type="ChEBI" id="CHEBI:15378"/>
        <dbReference type="ChEBI" id="CHEBI:58730"/>
        <dbReference type="ChEBI" id="CHEBI:77657"/>
        <dbReference type="EC" id="5.4.99.18"/>
    </reaction>
</comment>
<protein>
    <recommendedName>
        <fullName evidence="3">N5-carboxyaminoimidazole ribonucleotide mutase</fullName>
        <shortName evidence="3">N5-CAIR mutase</shortName>
        <ecNumber evidence="3">5.4.99.18</ecNumber>
    </recommendedName>
    <alternativeName>
        <fullName evidence="3">5-(carboxyamino)imidazole ribonucleotide mutase</fullName>
    </alternativeName>
</protein>
<dbReference type="PANTHER" id="PTHR23046:SF2">
    <property type="entry name" value="PHOSPHORIBOSYLAMINOIMIDAZOLE CARBOXYLASE"/>
    <property type="match status" value="1"/>
</dbReference>
<organism evidence="5 7">
    <name type="scientific">Akkermansia muciniphila</name>
    <dbReference type="NCBI Taxonomy" id="239935"/>
    <lineage>
        <taxon>Bacteria</taxon>
        <taxon>Pseudomonadati</taxon>
        <taxon>Verrucomicrobiota</taxon>
        <taxon>Verrucomicrobiia</taxon>
        <taxon>Verrucomicrobiales</taxon>
        <taxon>Akkermansiaceae</taxon>
        <taxon>Akkermansia</taxon>
    </lineage>
</organism>
<name>A0A2N8IJE7_9BACT</name>
<dbReference type="PANTHER" id="PTHR23046">
    <property type="entry name" value="PHOSPHORIBOSYLAMINOIMIDAZOLE CARBOXYLASE CATALYTIC SUBUNIT"/>
    <property type="match status" value="1"/>
</dbReference>
<comment type="similarity">
    <text evidence="3">Belongs to the AIR carboxylase family. Class I subfamily.</text>
</comment>
<evidence type="ECO:0000256" key="2">
    <source>
        <dbReference type="ARBA" id="ARBA00023235"/>
    </source>
</evidence>
<dbReference type="Gene3D" id="3.40.50.1970">
    <property type="match status" value="1"/>
</dbReference>
<dbReference type="Proteomes" id="UP000236075">
    <property type="component" value="Unassembled WGS sequence"/>
</dbReference>
<dbReference type="EMBL" id="PJLB01000004">
    <property type="protein sequence ID" value="PND05135.1"/>
    <property type="molecule type" value="Genomic_DNA"/>
</dbReference>
<dbReference type="SMART" id="SM01001">
    <property type="entry name" value="AIRC"/>
    <property type="match status" value="1"/>
</dbReference>
<dbReference type="GeneID" id="60879540"/>
<evidence type="ECO:0000259" key="4">
    <source>
        <dbReference type="SMART" id="SM01001"/>
    </source>
</evidence>
<feature type="binding site" evidence="3">
    <location>
        <position position="12"/>
    </location>
    <ligand>
        <name>substrate</name>
    </ligand>
</feature>
<dbReference type="EC" id="5.4.99.18" evidence="3"/>
<dbReference type="InterPro" id="IPR024694">
    <property type="entry name" value="PurE_prokaryotes"/>
</dbReference>
<sequence length="136" mass="14137">MKVIVIYGSPNDKPFMEPAREYFAQENVPYEETVLSAHRDLPELIRFLGDLEASGEKAVILAVAGLSAALPGVVVMSCSLPVIGVPVPGGPLNGIDALLAIAQCPGGVPCTTVGLHKKTPVNAAMAAHRILKLAGL</sequence>
<comment type="function">
    <text evidence="3">Catalyzes the conversion of N5-carboxyaminoimidazole ribonucleotide (N5-CAIR) to 4-carboxy-5-aminoimidazole ribonucleotide (CAIR).</text>
</comment>
<evidence type="ECO:0000313" key="8">
    <source>
        <dbReference type="Proteomes" id="UP000236075"/>
    </source>
</evidence>
<evidence type="ECO:0000256" key="1">
    <source>
        <dbReference type="ARBA" id="ARBA00022755"/>
    </source>
</evidence>
<accession>A0A2N8IJE7</accession>
<dbReference type="EMBL" id="PJKN01000001">
    <property type="protein sequence ID" value="PNC57561.1"/>
    <property type="molecule type" value="Genomic_DNA"/>
</dbReference>
<evidence type="ECO:0000313" key="5">
    <source>
        <dbReference type="EMBL" id="PNC57561.1"/>
    </source>
</evidence>
<dbReference type="Proteomes" id="UP000235914">
    <property type="component" value="Unassembled WGS sequence"/>
</dbReference>
<keyword evidence="2 3" id="KW-0413">Isomerase</keyword>
<dbReference type="OMA" id="CKVFICA"/>
<proteinExistence type="inferred from homology"/>
<feature type="domain" description="PurE" evidence="4">
    <location>
        <begin position="1"/>
        <end position="136"/>
    </location>
</feature>
<dbReference type="GO" id="GO:0006189">
    <property type="term" value="P:'de novo' IMP biosynthetic process"/>
    <property type="evidence" value="ECO:0007669"/>
    <property type="project" value="UniProtKB-UniRule"/>
</dbReference>
<dbReference type="InterPro" id="IPR033747">
    <property type="entry name" value="PurE_ClassI"/>
</dbReference>
<dbReference type="SUPFAM" id="SSF52255">
    <property type="entry name" value="N5-CAIR mutase (phosphoribosylaminoimidazole carboxylase, PurE)"/>
    <property type="match status" value="1"/>
</dbReference>
<dbReference type="InterPro" id="IPR000031">
    <property type="entry name" value="PurE_dom"/>
</dbReference>
<gene>
    <name evidence="3" type="primary">purE</name>
    <name evidence="6" type="ORF">CXT95_01580</name>
    <name evidence="5" type="ORF">CXU09_00325</name>
</gene>
<evidence type="ECO:0000313" key="6">
    <source>
        <dbReference type="EMBL" id="PND05135.1"/>
    </source>
</evidence>
<dbReference type="HAMAP" id="MF_01929">
    <property type="entry name" value="PurE_classI"/>
    <property type="match status" value="1"/>
</dbReference>
<evidence type="ECO:0000256" key="3">
    <source>
        <dbReference type="HAMAP-Rule" id="MF_01929"/>
    </source>
</evidence>
<comment type="pathway">
    <text evidence="3">Purine metabolism; IMP biosynthesis via de novo pathway; 5-amino-1-(5-phospho-D-ribosyl)imidazole-4-carboxylate from 5-amino-1-(5-phospho-D-ribosyl)imidazole (N5-CAIR route): step 2/2.</text>
</comment>
<dbReference type="RefSeq" id="WP_012419174.1">
    <property type="nucleotide sequence ID" value="NZ_AP021898.1"/>
</dbReference>
<evidence type="ECO:0000313" key="7">
    <source>
        <dbReference type="Proteomes" id="UP000235914"/>
    </source>
</evidence>
<reference evidence="7 8" key="1">
    <citation type="journal article" date="2017" name="BMC Genomics">
        <title>Genome sequencing of 39 Akkermansia muciniphila isolates reveals its population structure, genomic and functional diverisity, and global distribution in mammalian gut microbiotas.</title>
        <authorList>
            <person name="Guo X."/>
            <person name="Li S."/>
            <person name="Zhang J."/>
            <person name="Wu F."/>
            <person name="Li X."/>
            <person name="Wu D."/>
            <person name="Zhang M."/>
            <person name="Ou Z."/>
            <person name="Jie Z."/>
            <person name="Yan Q."/>
            <person name="Li P."/>
            <person name="Yi J."/>
            <person name="Peng Y."/>
        </authorList>
    </citation>
    <scope>NUCLEOTIDE SEQUENCE [LARGE SCALE GENOMIC DNA]</scope>
    <source>
        <strain evidence="6 8">GP28</strain>
        <strain evidence="5 7">GP43</strain>
    </source>
</reference>
<keyword evidence="1 3" id="KW-0658">Purine biosynthesis</keyword>
<feature type="binding site" evidence="3">
    <location>
        <position position="9"/>
    </location>
    <ligand>
        <name>substrate</name>
    </ligand>
</feature>
<dbReference type="AlphaFoldDB" id="A0A2N8IJE7"/>
<feature type="binding site" evidence="3">
    <location>
        <position position="39"/>
    </location>
    <ligand>
        <name>substrate</name>
    </ligand>
</feature>
<comment type="caution">
    <text evidence="5">The sequence shown here is derived from an EMBL/GenBank/DDBJ whole genome shotgun (WGS) entry which is preliminary data.</text>
</comment>
<dbReference type="GO" id="GO:0034023">
    <property type="term" value="F:5-(carboxyamino)imidazole ribonucleotide mutase activity"/>
    <property type="evidence" value="ECO:0007669"/>
    <property type="project" value="UniProtKB-UniRule"/>
</dbReference>